<feature type="transmembrane region" description="Helical" evidence="2">
    <location>
        <begin position="209"/>
        <end position="231"/>
    </location>
</feature>
<dbReference type="STRING" id="477245.TU94_03380"/>
<dbReference type="Proteomes" id="UP000032234">
    <property type="component" value="Chromosome"/>
</dbReference>
<feature type="transmembrane region" description="Helical" evidence="2">
    <location>
        <begin position="63"/>
        <end position="83"/>
    </location>
</feature>
<evidence type="ECO:0000313" key="5">
    <source>
        <dbReference type="Proteomes" id="UP000032234"/>
    </source>
</evidence>
<keyword evidence="2" id="KW-0472">Membrane</keyword>
<evidence type="ECO:0000259" key="3">
    <source>
        <dbReference type="Pfam" id="PF00892"/>
    </source>
</evidence>
<feature type="transmembrane region" description="Helical" evidence="2">
    <location>
        <begin position="237"/>
        <end position="259"/>
    </location>
</feature>
<keyword evidence="2" id="KW-0812">Transmembrane</keyword>
<dbReference type="AlphaFoldDB" id="A0A0C5FW52"/>
<dbReference type="RefSeq" id="WP_044379087.1">
    <property type="nucleotide sequence ID" value="NZ_CP010849.1"/>
</dbReference>
<dbReference type="Gene3D" id="1.10.3730.20">
    <property type="match status" value="2"/>
</dbReference>
<dbReference type="InterPro" id="IPR000620">
    <property type="entry name" value="EamA_dom"/>
</dbReference>
<feature type="transmembrane region" description="Helical" evidence="2">
    <location>
        <begin position="122"/>
        <end position="141"/>
    </location>
</feature>
<feature type="transmembrane region" description="Helical" evidence="2">
    <location>
        <begin position="95"/>
        <end position="116"/>
    </location>
</feature>
<gene>
    <name evidence="4" type="ORF">TU94_03380</name>
</gene>
<evidence type="ECO:0000256" key="2">
    <source>
        <dbReference type="SAM" id="Phobius"/>
    </source>
</evidence>
<dbReference type="EMBL" id="CP010849">
    <property type="protein sequence ID" value="AJP00680.1"/>
    <property type="molecule type" value="Genomic_DNA"/>
</dbReference>
<dbReference type="SUPFAM" id="SSF103481">
    <property type="entry name" value="Multidrug resistance efflux transporter EmrE"/>
    <property type="match status" value="2"/>
</dbReference>
<sequence length="282" mass="28682">MPASASIGVPAAVLTAAVLHAVWNAMAHRIPDKLVGFALINCAYTVCAALLVCLTPLPPAGAWPFLAASAALEVTSHLFLLRAYQLGDFGQMYPLARGVAPLLVAVVSVTLLDGALTPVQGVGVLLVSGGLAALALASGGLGRARLPALGAALGTGLIIAAYTLVDSVGVRQGGDVLSYIGWLFLCQGPVLPLIALARRRGTLLTQMRPVLGTGLAGGVLSMAAYGLVIWAQAHGNVATVAALRETGILVAAVIATVFFREPFGRLRLVAGAVTLAGIVLMR</sequence>
<feature type="transmembrane region" description="Helical" evidence="2">
    <location>
        <begin position="35"/>
        <end position="57"/>
    </location>
</feature>
<keyword evidence="2" id="KW-1133">Transmembrane helix</keyword>
<protein>
    <submittedName>
        <fullName evidence="4">Membrane protein</fullName>
    </submittedName>
</protein>
<name>A0A0C5FW52_9ACTN</name>
<feature type="transmembrane region" description="Helical" evidence="2">
    <location>
        <begin position="148"/>
        <end position="165"/>
    </location>
</feature>
<feature type="domain" description="EamA" evidence="3">
    <location>
        <begin position="150"/>
        <end position="281"/>
    </location>
</feature>
<dbReference type="OrthoDB" id="9783707at2"/>
<feature type="transmembrane region" description="Helical" evidence="2">
    <location>
        <begin position="177"/>
        <end position="197"/>
    </location>
</feature>
<dbReference type="GO" id="GO:0016020">
    <property type="term" value="C:membrane"/>
    <property type="evidence" value="ECO:0007669"/>
    <property type="project" value="InterPro"/>
</dbReference>
<reference evidence="4 5" key="1">
    <citation type="submission" date="2015-02" db="EMBL/GenBank/DDBJ databases">
        <title>Genome sequence of thermotolerant Streptomyces cyaneogriseus subsp. Noncyanogenus NMWT1, the producer of nematocidal antibiotics nemadectin.</title>
        <authorList>
            <person name="Wang H."/>
            <person name="Li C."/>
            <person name="Xiang W."/>
            <person name="Wang X."/>
        </authorList>
    </citation>
    <scope>NUCLEOTIDE SEQUENCE [LARGE SCALE GENOMIC DNA]</scope>
    <source>
        <strain evidence="4 5">NMWT 1</strain>
    </source>
</reference>
<dbReference type="HOGENOM" id="CLU_060016_3_0_11"/>
<dbReference type="InterPro" id="IPR037185">
    <property type="entry name" value="EmrE-like"/>
</dbReference>
<feature type="transmembrane region" description="Helical" evidence="2">
    <location>
        <begin position="6"/>
        <end position="23"/>
    </location>
</feature>
<dbReference type="PATRIC" id="fig|477245.3.peg.749"/>
<comment type="similarity">
    <text evidence="1">Belongs to the EamA transporter family.</text>
</comment>
<keyword evidence="5" id="KW-1185">Reference proteome</keyword>
<dbReference type="KEGG" id="scw:TU94_03380"/>
<organism evidence="4 5">
    <name type="scientific">Streptomyces cyaneogriseus subsp. noncyanogenus</name>
    <dbReference type="NCBI Taxonomy" id="477245"/>
    <lineage>
        <taxon>Bacteria</taxon>
        <taxon>Bacillati</taxon>
        <taxon>Actinomycetota</taxon>
        <taxon>Actinomycetes</taxon>
        <taxon>Kitasatosporales</taxon>
        <taxon>Streptomycetaceae</taxon>
        <taxon>Streptomyces</taxon>
    </lineage>
</organism>
<dbReference type="Pfam" id="PF00892">
    <property type="entry name" value="EamA"/>
    <property type="match status" value="1"/>
</dbReference>
<accession>A0A0C5FW52</accession>
<proteinExistence type="inferred from homology"/>
<evidence type="ECO:0000256" key="1">
    <source>
        <dbReference type="ARBA" id="ARBA00007362"/>
    </source>
</evidence>
<evidence type="ECO:0000313" key="4">
    <source>
        <dbReference type="EMBL" id="AJP00680.1"/>
    </source>
</evidence>